<dbReference type="eggNOG" id="ENOG5032CCR">
    <property type="taxonomic scope" value="Bacteria"/>
</dbReference>
<feature type="compositionally biased region" description="Gly residues" evidence="1">
    <location>
        <begin position="45"/>
        <end position="55"/>
    </location>
</feature>
<dbReference type="Proteomes" id="UP000005952">
    <property type="component" value="Chromosome"/>
</dbReference>
<accession>N0BAG8</accession>
<dbReference type="STRING" id="670307.HYPDE_27178"/>
<protein>
    <submittedName>
        <fullName evidence="3">Uncharacterized protein</fullName>
    </submittedName>
</protein>
<evidence type="ECO:0000313" key="4">
    <source>
        <dbReference type="Proteomes" id="UP000005952"/>
    </source>
</evidence>
<dbReference type="AlphaFoldDB" id="N0BAG8"/>
<dbReference type="HOGENOM" id="CLU_2382212_0_0_5"/>
<sequence length="94" mass="9524">MTVANKLTIAAFAAALGALIAPAFAQNGSNDTQARPDHGMSMGRMGQGMMGGGMMSGSMMAGCSDMMQSMNNSGDGRPNSQWQKHPPGASDNGG</sequence>
<feature type="compositionally biased region" description="Low complexity" evidence="1">
    <location>
        <begin position="56"/>
        <end position="67"/>
    </location>
</feature>
<evidence type="ECO:0000313" key="3">
    <source>
        <dbReference type="EMBL" id="AGK57115.1"/>
    </source>
</evidence>
<evidence type="ECO:0000256" key="2">
    <source>
        <dbReference type="SAM" id="SignalP"/>
    </source>
</evidence>
<name>N0BAG8_9HYPH</name>
<evidence type="ECO:0000256" key="1">
    <source>
        <dbReference type="SAM" id="MobiDB-lite"/>
    </source>
</evidence>
<keyword evidence="4" id="KW-1185">Reference proteome</keyword>
<keyword evidence="2" id="KW-0732">Signal</keyword>
<reference evidence="3 4" key="1">
    <citation type="journal article" date="2013" name="Genome Announc.">
        <title>Genome sequences for three denitrifying bacterial strains isolated from a uranium- and nitrate-contaminated subsurface environment.</title>
        <authorList>
            <person name="Venkatramanan R."/>
            <person name="Prakash O."/>
            <person name="Woyke T."/>
            <person name="Chain P."/>
            <person name="Goodwin L.A."/>
            <person name="Watson D."/>
            <person name="Brooks S."/>
            <person name="Kostka J.E."/>
            <person name="Green S.J."/>
        </authorList>
    </citation>
    <scope>NUCLEOTIDE SEQUENCE [LARGE SCALE GENOMIC DNA]</scope>
    <source>
        <strain evidence="3 4">1NES1</strain>
    </source>
</reference>
<feature type="chain" id="PRO_5004105473" evidence="2">
    <location>
        <begin position="26"/>
        <end position="94"/>
    </location>
</feature>
<organism evidence="3 4">
    <name type="scientific">Hyphomicrobium denitrificans 1NES1</name>
    <dbReference type="NCBI Taxonomy" id="670307"/>
    <lineage>
        <taxon>Bacteria</taxon>
        <taxon>Pseudomonadati</taxon>
        <taxon>Pseudomonadota</taxon>
        <taxon>Alphaproteobacteria</taxon>
        <taxon>Hyphomicrobiales</taxon>
        <taxon>Hyphomicrobiaceae</taxon>
        <taxon>Hyphomicrobium</taxon>
    </lineage>
</organism>
<proteinExistence type="predicted"/>
<dbReference type="EMBL" id="CP005587">
    <property type="protein sequence ID" value="AGK57115.1"/>
    <property type="molecule type" value="Genomic_DNA"/>
</dbReference>
<gene>
    <name evidence="3" type="ORF">HYPDE_27178</name>
</gene>
<dbReference type="KEGG" id="hdt:HYPDE_27178"/>
<feature type="compositionally biased region" description="Polar residues" evidence="1">
    <location>
        <begin position="68"/>
        <end position="83"/>
    </location>
</feature>
<dbReference type="RefSeq" id="WP_015597152.1">
    <property type="nucleotide sequence ID" value="NC_021172.1"/>
</dbReference>
<feature type="region of interest" description="Disordered" evidence="1">
    <location>
        <begin position="26"/>
        <end position="94"/>
    </location>
</feature>
<feature type="signal peptide" evidence="2">
    <location>
        <begin position="1"/>
        <end position="25"/>
    </location>
</feature>